<evidence type="ECO:0000256" key="1">
    <source>
        <dbReference type="SAM" id="MobiDB-lite"/>
    </source>
</evidence>
<organism evidence="2 3">
    <name type="scientific">Ensete ventricosum</name>
    <name type="common">Abyssinian banana</name>
    <name type="synonym">Musa ensete</name>
    <dbReference type="NCBI Taxonomy" id="4639"/>
    <lineage>
        <taxon>Eukaryota</taxon>
        <taxon>Viridiplantae</taxon>
        <taxon>Streptophyta</taxon>
        <taxon>Embryophyta</taxon>
        <taxon>Tracheophyta</taxon>
        <taxon>Spermatophyta</taxon>
        <taxon>Magnoliopsida</taxon>
        <taxon>Liliopsida</taxon>
        <taxon>Zingiberales</taxon>
        <taxon>Musaceae</taxon>
        <taxon>Ensete</taxon>
    </lineage>
</organism>
<dbReference type="EMBL" id="AMZH03022438">
    <property type="protein sequence ID" value="RRT37309.1"/>
    <property type="molecule type" value="Genomic_DNA"/>
</dbReference>
<proteinExistence type="predicted"/>
<name>A0A426XCU1_ENSVE</name>
<feature type="region of interest" description="Disordered" evidence="1">
    <location>
        <begin position="140"/>
        <end position="173"/>
    </location>
</feature>
<feature type="region of interest" description="Disordered" evidence="1">
    <location>
        <begin position="88"/>
        <end position="122"/>
    </location>
</feature>
<evidence type="ECO:0000313" key="2">
    <source>
        <dbReference type="EMBL" id="RRT37309.1"/>
    </source>
</evidence>
<gene>
    <name evidence="2" type="ORF">B296_00040859</name>
</gene>
<feature type="compositionally biased region" description="Basic and acidic residues" evidence="1">
    <location>
        <begin position="148"/>
        <end position="162"/>
    </location>
</feature>
<comment type="caution">
    <text evidence="2">The sequence shown here is derived from an EMBL/GenBank/DDBJ whole genome shotgun (WGS) entry which is preliminary data.</text>
</comment>
<reference evidence="2 3" key="1">
    <citation type="journal article" date="2014" name="Agronomy (Basel)">
        <title>A Draft Genome Sequence for Ensete ventricosum, the Drought-Tolerant Tree Against Hunger.</title>
        <authorList>
            <person name="Harrison J."/>
            <person name="Moore K.A."/>
            <person name="Paszkiewicz K."/>
            <person name="Jones T."/>
            <person name="Grant M."/>
            <person name="Ambacheew D."/>
            <person name="Muzemil S."/>
            <person name="Studholme D.J."/>
        </authorList>
    </citation>
    <scope>NUCLEOTIDE SEQUENCE [LARGE SCALE GENOMIC DNA]</scope>
</reference>
<dbReference type="Proteomes" id="UP000287651">
    <property type="component" value="Unassembled WGS sequence"/>
</dbReference>
<evidence type="ECO:0000313" key="3">
    <source>
        <dbReference type="Proteomes" id="UP000287651"/>
    </source>
</evidence>
<feature type="compositionally biased region" description="Acidic residues" evidence="1">
    <location>
        <begin position="163"/>
        <end position="173"/>
    </location>
</feature>
<dbReference type="AlphaFoldDB" id="A0A426XCU1"/>
<protein>
    <submittedName>
        <fullName evidence="2">Uncharacterized protein</fullName>
    </submittedName>
</protein>
<sequence length="348" mass="40065">MKADHDLDTAVTEGSLAVTRERYIISVEYRLHVPWSRQRPYSLDAPGVCISMDALEAGLRFPLHPLIEECIRWYWMDLDDLRGMPKVSEGKTPSVRAAVSAQEVGISPAREAPKTSSKRPIDTLNEQTDDLARRHKKVKILSRRHKSCHGESRSHSKGKEPMEPVEEPEMLEDSVEEDASPVFHRPRSMKDLFKTKVHKDDAGYYALHMSDLAHQDPEKEMQPRWEGLKNSTKVRNDPSTVEEFERGLLHPQLAQELYTLPSEVLWARVTKEMVLMALFDRVHDADRLITFMNYRISYLQQEIDALTSRGGPEVVTKAEERASKLEKELEKTKRERDEALQRLEASDK</sequence>
<accession>A0A426XCU1</accession>
<feature type="region of interest" description="Disordered" evidence="1">
    <location>
        <begin position="326"/>
        <end position="348"/>
    </location>
</feature>